<reference evidence="1" key="1">
    <citation type="submission" date="2020-05" db="EMBL/GenBank/DDBJ databases">
        <title>Large-scale comparative analyses of tick genomes elucidate their genetic diversity and vector capacities.</title>
        <authorList>
            <person name="Jia N."/>
            <person name="Wang J."/>
            <person name="Shi W."/>
            <person name="Du L."/>
            <person name="Sun Y."/>
            <person name="Zhan W."/>
            <person name="Jiang J."/>
            <person name="Wang Q."/>
            <person name="Zhang B."/>
            <person name="Ji P."/>
            <person name="Sakyi L.B."/>
            <person name="Cui X."/>
            <person name="Yuan T."/>
            <person name="Jiang B."/>
            <person name="Yang W."/>
            <person name="Lam T.T.-Y."/>
            <person name="Chang Q."/>
            <person name="Ding S."/>
            <person name="Wang X."/>
            <person name="Zhu J."/>
            <person name="Ruan X."/>
            <person name="Zhao L."/>
            <person name="Wei J."/>
            <person name="Que T."/>
            <person name="Du C."/>
            <person name="Cheng J."/>
            <person name="Dai P."/>
            <person name="Han X."/>
            <person name="Huang E."/>
            <person name="Gao Y."/>
            <person name="Liu J."/>
            <person name="Shao H."/>
            <person name="Ye R."/>
            <person name="Li L."/>
            <person name="Wei W."/>
            <person name="Wang X."/>
            <person name="Wang C."/>
            <person name="Yang T."/>
            <person name="Huo Q."/>
            <person name="Li W."/>
            <person name="Guo W."/>
            <person name="Chen H."/>
            <person name="Zhou L."/>
            <person name="Ni X."/>
            <person name="Tian J."/>
            <person name="Zhou Y."/>
            <person name="Sheng Y."/>
            <person name="Liu T."/>
            <person name="Pan Y."/>
            <person name="Xia L."/>
            <person name="Li J."/>
            <person name="Zhao F."/>
            <person name="Cao W."/>
        </authorList>
    </citation>
    <scope>NUCLEOTIDE SEQUENCE</scope>
    <source>
        <strain evidence="1">Hyas-2018</strain>
    </source>
</reference>
<accession>A0ACB7S932</accession>
<dbReference type="EMBL" id="CM023485">
    <property type="protein sequence ID" value="KAH6930582.1"/>
    <property type="molecule type" value="Genomic_DNA"/>
</dbReference>
<sequence length="1203" mass="131781">MARRIEVSRPRFHMLFAADILSVMENYRQSTLSRLTAWCLWFGHLILHPTSAWRSSTLWHKVQLFLCYILSCISVGYHEKKTLLDWVRSRVKNYPVPDNFSSGWKDGILLCALLDSMYPGSCPRYDLLNADNCISNAQLAFFLLEKHTPIRPDITAEELAEGSPSIEKAVRAIVSRLKVISAKAQLQQALGKRPSIKDDPGDDSSSLVARKNCFAKGMGLILAVRGRKASFNVFTKSTSNFCIVSPRRKVTANNREADKSAPDEAGQEDKKILIEYDIQPGMVAVKYTPLLKGKHQLSIIWHGQHLAGSPFTVNVDDSTDYADELLLQRQDSADSQSSEKDDKLYPAPASPTSAAQLKGKVKRRRVLRRIVNVNGQDIVIEGDDKDKLFEVLRSLSSNVFRQNGSDYSSGRDKRTTTTADGTRVAKHFFSPLSSPESSPDTYSCVDYGNKSLWERSKHAPSKLAMPEIIVSSCPHASEEERTPEVVAEDSAERRCPDSLCGRTSPIAKGSLSGRASPCGTVSPSGTITPSGRVSPSGTITPSGRVSPCGRTSPSAFPDVGELDELSSTALNSSSGGSSAARALFVSDMLRQETAVPYTEASHELEAAAHLSTVGEGGDAMFVGAESSAVTDDLPECTAHKQLERTLSIISEESDKSPSDQMEPPDLADASDKLDTPPSHEAVEADDDLEPELEPCQQQPGEVALDSRPVPSERHSRMSVLERARSLESAFPQSIPVQRQLSQLELSSSQQAPLSKLDELYLDTVKLKQYFTENFKKTIQTSSTYAHLHFIGDMVKVWEHRQSTNQCGSPEQVGVRGDASNGRQEIERRFRVTQVAGSSKENEPDLVKDAILPQAARRQAPCSVDSGVGSNSQSSEDKGTTTSSDRALSNKAQRQRRCNTPDTLRLPGDRGGNTCRPPTELDEKHVQCGSDKRDRGSATARCSVNSTTTAHPATRPFSPTLVSLQRRDAPSHGSCSKHLGQRESYQRSSFDFCFGDHSSEEWRGGCNRATEATDRSRPLRRHPPIAARGRSDEDISEEDEDDDVESESGGGYCSPCEYGSEYIDDALHDGSLILDSYASFELIKSSNEVVGGLYYNGRESDDELFAELTSRPEKCVASGAQLYFGQAGAENYFQVITKGAGKGPLSVSVLGPNADSVINVSVTYCGQDKYTVMYKVIEPGYYIVHIKWAEWSIPDSPVMCEVTA</sequence>
<keyword evidence="2" id="KW-1185">Reference proteome</keyword>
<comment type="caution">
    <text evidence="1">The sequence shown here is derived from an EMBL/GenBank/DDBJ whole genome shotgun (WGS) entry which is preliminary data.</text>
</comment>
<organism evidence="1 2">
    <name type="scientific">Hyalomma asiaticum</name>
    <name type="common">Tick</name>
    <dbReference type="NCBI Taxonomy" id="266040"/>
    <lineage>
        <taxon>Eukaryota</taxon>
        <taxon>Metazoa</taxon>
        <taxon>Ecdysozoa</taxon>
        <taxon>Arthropoda</taxon>
        <taxon>Chelicerata</taxon>
        <taxon>Arachnida</taxon>
        <taxon>Acari</taxon>
        <taxon>Parasitiformes</taxon>
        <taxon>Ixodida</taxon>
        <taxon>Ixodoidea</taxon>
        <taxon>Ixodidae</taxon>
        <taxon>Hyalomminae</taxon>
        <taxon>Hyalomma</taxon>
    </lineage>
</organism>
<protein>
    <submittedName>
        <fullName evidence="1">Uncharacterized protein</fullName>
    </submittedName>
</protein>
<dbReference type="Proteomes" id="UP000821845">
    <property type="component" value="Chromosome 5"/>
</dbReference>
<evidence type="ECO:0000313" key="1">
    <source>
        <dbReference type="EMBL" id="KAH6930582.1"/>
    </source>
</evidence>
<proteinExistence type="predicted"/>
<gene>
    <name evidence="1" type="ORF">HPB50_014748</name>
</gene>
<name>A0ACB7S932_HYAAI</name>
<evidence type="ECO:0000313" key="2">
    <source>
        <dbReference type="Proteomes" id="UP000821845"/>
    </source>
</evidence>